<dbReference type="EMBL" id="WHNX01000013">
    <property type="protein sequence ID" value="MPW26057.1"/>
    <property type="molecule type" value="Genomic_DNA"/>
</dbReference>
<evidence type="ECO:0000256" key="2">
    <source>
        <dbReference type="ARBA" id="ARBA00024764"/>
    </source>
</evidence>
<dbReference type="InterPro" id="IPR007394">
    <property type="entry name" value="UPF0122"/>
</dbReference>
<sequence length="118" mass="13958">MEKFIEISILYDFYGELLSEKQKLIVDYYYNNNFSLGEIAEKVSISRQGVYDSLKRSEELLHEYDSKLKLMDKYQINQELISNALDKLSNHIKNQGMDTDREILLDVENDLKKTLKQL</sequence>
<evidence type="ECO:0000256" key="3">
    <source>
        <dbReference type="HAMAP-Rule" id="MF_00245"/>
    </source>
</evidence>
<dbReference type="NCBIfam" id="NF001072">
    <property type="entry name" value="PRK00118.2-2"/>
    <property type="match status" value="1"/>
</dbReference>
<dbReference type="InterPro" id="IPR036388">
    <property type="entry name" value="WH-like_DNA-bd_sf"/>
</dbReference>
<dbReference type="GO" id="GO:0003677">
    <property type="term" value="F:DNA binding"/>
    <property type="evidence" value="ECO:0007669"/>
    <property type="project" value="UniProtKB-KW"/>
</dbReference>
<evidence type="ECO:0000256" key="1">
    <source>
        <dbReference type="ARBA" id="ARBA00008720"/>
    </source>
</evidence>
<proteinExistence type="inferred from homology"/>
<dbReference type="InterPro" id="IPR054831">
    <property type="entry name" value="UPF0122_fam_protein"/>
</dbReference>
<dbReference type="PANTHER" id="PTHR40083:SF1">
    <property type="entry name" value="UPF0122 PROTEIN YLXM"/>
    <property type="match status" value="1"/>
</dbReference>
<dbReference type="Gene3D" id="1.10.10.10">
    <property type="entry name" value="Winged helix-like DNA-binding domain superfamily/Winged helix DNA-binding domain"/>
    <property type="match status" value="1"/>
</dbReference>
<organism evidence="4 5">
    <name type="scientific">Alkalibaculum sporogenes</name>
    <dbReference type="NCBI Taxonomy" id="2655001"/>
    <lineage>
        <taxon>Bacteria</taxon>
        <taxon>Bacillati</taxon>
        <taxon>Bacillota</taxon>
        <taxon>Clostridia</taxon>
        <taxon>Eubacteriales</taxon>
        <taxon>Eubacteriaceae</taxon>
        <taxon>Alkalibaculum</taxon>
    </lineage>
</organism>
<dbReference type="PANTHER" id="PTHR40083">
    <property type="entry name" value="UPF0122 PROTEIN CBO2450/CLC_2298"/>
    <property type="match status" value="1"/>
</dbReference>
<dbReference type="AlphaFoldDB" id="A0A6A7KA48"/>
<protein>
    <recommendedName>
        <fullName evidence="3">UPF0122 protein GC105_09665</fullName>
    </recommendedName>
</protein>
<gene>
    <name evidence="4" type="ORF">GC105_09665</name>
</gene>
<dbReference type="SUPFAM" id="SSF88659">
    <property type="entry name" value="Sigma3 and sigma4 domains of RNA polymerase sigma factors"/>
    <property type="match status" value="1"/>
</dbReference>
<dbReference type="Proteomes" id="UP000440004">
    <property type="component" value="Unassembled WGS sequence"/>
</dbReference>
<keyword evidence="4" id="KW-0238">DNA-binding</keyword>
<comment type="similarity">
    <text evidence="1 3">Belongs to the UPF0122 family.</text>
</comment>
<dbReference type="NCBIfam" id="NF045758">
    <property type="entry name" value="YlxM"/>
    <property type="match status" value="1"/>
</dbReference>
<dbReference type="HAMAP" id="MF_00245">
    <property type="entry name" value="UPF0122"/>
    <property type="match status" value="1"/>
</dbReference>
<comment type="function">
    <text evidence="2 3">Might take part in the signal recognition particle (SRP) pathway. This is inferred from the conservation of its genetic proximity to ftsY/ffh. May be a regulatory protein.</text>
</comment>
<comment type="caution">
    <text evidence="4">The sequence shown here is derived from an EMBL/GenBank/DDBJ whole genome shotgun (WGS) entry which is preliminary data.</text>
</comment>
<dbReference type="Pfam" id="PF04297">
    <property type="entry name" value="UPF0122"/>
    <property type="match status" value="1"/>
</dbReference>
<evidence type="ECO:0000313" key="5">
    <source>
        <dbReference type="Proteomes" id="UP000440004"/>
    </source>
</evidence>
<evidence type="ECO:0000313" key="4">
    <source>
        <dbReference type="EMBL" id="MPW26057.1"/>
    </source>
</evidence>
<keyword evidence="5" id="KW-1185">Reference proteome</keyword>
<reference evidence="4 5" key="1">
    <citation type="submission" date="2019-10" db="EMBL/GenBank/DDBJ databases">
        <title>Alkalibaculum tamaniensis sp.nov., a new alkaliphilic acetogen, isolated on methoxylated aromatics from a mud volcano.</title>
        <authorList>
            <person name="Khomyakova M.A."/>
            <person name="Merkel A.Y."/>
            <person name="Bonch-Osmolovskaya E.A."/>
            <person name="Slobodkin A.I."/>
        </authorList>
    </citation>
    <scope>NUCLEOTIDE SEQUENCE [LARGE SCALE GENOMIC DNA]</scope>
    <source>
        <strain evidence="4 5">M08DMB</strain>
    </source>
</reference>
<name>A0A6A7KA48_9FIRM</name>
<accession>A0A6A7KA48</accession>
<dbReference type="InterPro" id="IPR013324">
    <property type="entry name" value="RNA_pol_sigma_r3/r4-like"/>
</dbReference>
<dbReference type="RefSeq" id="WP_152804173.1">
    <property type="nucleotide sequence ID" value="NZ_WHNX01000013.1"/>
</dbReference>